<gene>
    <name evidence="1" type="ORF">MLD38_004760</name>
</gene>
<comment type="caution">
    <text evidence="1">The sequence shown here is derived from an EMBL/GenBank/DDBJ whole genome shotgun (WGS) entry which is preliminary data.</text>
</comment>
<protein>
    <submittedName>
        <fullName evidence="1">Uncharacterized protein</fullName>
    </submittedName>
</protein>
<dbReference type="Proteomes" id="UP001057402">
    <property type="component" value="Chromosome 2"/>
</dbReference>
<accession>A0ACB9S888</accession>
<reference evidence="2" key="1">
    <citation type="journal article" date="2023" name="Front. Plant Sci.">
        <title>Chromosomal-level genome assembly of Melastoma candidum provides insights into trichome evolution.</title>
        <authorList>
            <person name="Zhong Y."/>
            <person name="Wu W."/>
            <person name="Sun C."/>
            <person name="Zou P."/>
            <person name="Liu Y."/>
            <person name="Dai S."/>
            <person name="Zhou R."/>
        </authorList>
    </citation>
    <scope>NUCLEOTIDE SEQUENCE [LARGE SCALE GENOMIC DNA]</scope>
</reference>
<organism evidence="1 2">
    <name type="scientific">Melastoma candidum</name>
    <dbReference type="NCBI Taxonomy" id="119954"/>
    <lineage>
        <taxon>Eukaryota</taxon>
        <taxon>Viridiplantae</taxon>
        <taxon>Streptophyta</taxon>
        <taxon>Embryophyta</taxon>
        <taxon>Tracheophyta</taxon>
        <taxon>Spermatophyta</taxon>
        <taxon>Magnoliopsida</taxon>
        <taxon>eudicotyledons</taxon>
        <taxon>Gunneridae</taxon>
        <taxon>Pentapetalae</taxon>
        <taxon>rosids</taxon>
        <taxon>malvids</taxon>
        <taxon>Myrtales</taxon>
        <taxon>Melastomataceae</taxon>
        <taxon>Melastomatoideae</taxon>
        <taxon>Melastomateae</taxon>
        <taxon>Melastoma</taxon>
    </lineage>
</organism>
<name>A0ACB9S888_9MYRT</name>
<evidence type="ECO:0000313" key="2">
    <source>
        <dbReference type="Proteomes" id="UP001057402"/>
    </source>
</evidence>
<sequence>MCFQPRVLSMDGDSQGLERLFGALSAHMRPDSDVGGSSSNISGGENNQEQKQGCNAAVPLASTAETSAMEDDDGAEHNEPEGADACEAKEDKQLDFEDLEQLMIEIGNMRSNLFLMPDFQRREMAAKLAMKMASMFGGTSDEDD</sequence>
<evidence type="ECO:0000313" key="1">
    <source>
        <dbReference type="EMBL" id="KAI4386873.1"/>
    </source>
</evidence>
<keyword evidence="2" id="KW-1185">Reference proteome</keyword>
<dbReference type="EMBL" id="CM042881">
    <property type="protein sequence ID" value="KAI4386873.1"/>
    <property type="molecule type" value="Genomic_DNA"/>
</dbReference>
<proteinExistence type="predicted"/>